<proteinExistence type="predicted"/>
<dbReference type="GO" id="GO:0007032">
    <property type="term" value="P:endosome organization"/>
    <property type="evidence" value="ECO:0007669"/>
    <property type="project" value="TreeGrafter"/>
</dbReference>
<dbReference type="Pfam" id="PF26148">
    <property type="entry name" value="VPS18_RING_C"/>
    <property type="match status" value="1"/>
</dbReference>
<dbReference type="GO" id="GO:0030897">
    <property type="term" value="C:HOPS complex"/>
    <property type="evidence" value="ECO:0007669"/>
    <property type="project" value="TreeGrafter"/>
</dbReference>
<dbReference type="GO" id="GO:0030674">
    <property type="term" value="F:protein-macromolecule adaptor activity"/>
    <property type="evidence" value="ECO:0007669"/>
    <property type="project" value="TreeGrafter"/>
</dbReference>
<protein>
    <recommendedName>
        <fullName evidence="7">Pep3/Vps18 RING C-terminal domain-containing protein</fullName>
    </recommendedName>
</protein>
<comment type="caution">
    <text evidence="8">The sequence shown here is derived from an EMBL/GenBank/DDBJ whole genome shotgun (WGS) entry which is preliminary data.</text>
</comment>
<dbReference type="GO" id="GO:0007040">
    <property type="term" value="P:lysosome organization"/>
    <property type="evidence" value="ECO:0007669"/>
    <property type="project" value="TreeGrafter"/>
</dbReference>
<dbReference type="Gene3D" id="1.25.40.10">
    <property type="entry name" value="Tetratricopeptide repeat domain"/>
    <property type="match status" value="1"/>
</dbReference>
<organism evidence="8 9">
    <name type="scientific">Brachionus calyciflorus</name>
    <dbReference type="NCBI Taxonomy" id="104777"/>
    <lineage>
        <taxon>Eukaryota</taxon>
        <taxon>Metazoa</taxon>
        <taxon>Spiralia</taxon>
        <taxon>Gnathifera</taxon>
        <taxon>Rotifera</taxon>
        <taxon>Eurotatoria</taxon>
        <taxon>Monogononta</taxon>
        <taxon>Pseudotrocha</taxon>
        <taxon>Ploima</taxon>
        <taxon>Brachionidae</taxon>
        <taxon>Brachionus</taxon>
    </lineage>
</organism>
<evidence type="ECO:0000256" key="5">
    <source>
        <dbReference type="PROSITE-ProRule" id="PRU01006"/>
    </source>
</evidence>
<dbReference type="InterPro" id="IPR000547">
    <property type="entry name" value="Clathrin_H-chain/VPS_repeat"/>
</dbReference>
<feature type="coiled-coil region" evidence="6">
    <location>
        <begin position="204"/>
        <end position="245"/>
    </location>
</feature>
<reference evidence="8" key="1">
    <citation type="submission" date="2021-02" db="EMBL/GenBank/DDBJ databases">
        <authorList>
            <person name="Nowell W R."/>
        </authorList>
    </citation>
    <scope>NUCLEOTIDE SEQUENCE</scope>
    <source>
        <strain evidence="8">Ploen Becks lab</strain>
    </source>
</reference>
<comment type="subcellular location">
    <subcellularLocation>
        <location evidence="1">Late endosome membrane</location>
        <topology evidence="1">Peripheral membrane protein</topology>
        <orientation evidence="1">Cytoplasmic side</orientation>
    </subcellularLocation>
</comment>
<dbReference type="InterPro" id="IPR016024">
    <property type="entry name" value="ARM-type_fold"/>
</dbReference>
<keyword evidence="6" id="KW-0175">Coiled coil</keyword>
<evidence type="ECO:0000256" key="3">
    <source>
        <dbReference type="ARBA" id="ARBA00022771"/>
    </source>
</evidence>
<evidence type="ECO:0000256" key="2">
    <source>
        <dbReference type="ARBA" id="ARBA00022723"/>
    </source>
</evidence>
<dbReference type="OrthoDB" id="1845386at2759"/>
<keyword evidence="2" id="KW-0479">Metal-binding</keyword>
<sequence length="383" mass="44853">LPKEIVDIWIKNSDFLKPFKLLPALASCSLHEEQINEAIRYLEYCVNRLKSEDQAINNNLLILYLKYRPEELLEYVKVRKDQREIFFDELMIARLCTERSNKFLNEACVYLYTRMKWYEEAVELALNVNVDLAREVANSVQTDFNEIYSDELKKVLWLRIARHVIEKENDVNKAMQFLQELTETIAIEDVLPYFPEFVTIDQFKDAIRTSLAAYTDKINSLKENIDQAAKSAQLIRKEIQSIRQKSCVVNTNDSCAKCKFRLMTRKFYVFPCNHKFHSDCLYQTSLPYLIPSKQKRIDELQKLLHDIQTVPVISGVSGALSHFAKTKSNQQQIYSNEEILLLKSELDDLLANECPWCGEKILRSIDEPFIDPLDYESVYASWL</sequence>
<feature type="domain" description="Pep3/Vps18 RING C-terminal" evidence="7">
    <location>
        <begin position="250"/>
        <end position="304"/>
    </location>
</feature>
<evidence type="ECO:0000256" key="4">
    <source>
        <dbReference type="ARBA" id="ARBA00022833"/>
    </source>
</evidence>
<name>A0A813WJR9_9BILA</name>
<dbReference type="GO" id="GO:0031902">
    <property type="term" value="C:late endosome membrane"/>
    <property type="evidence" value="ECO:0007669"/>
    <property type="project" value="UniProtKB-SubCell"/>
</dbReference>
<dbReference type="InterPro" id="IPR055358">
    <property type="entry name" value="CHCR"/>
</dbReference>
<keyword evidence="3" id="KW-0863">Zinc-finger</keyword>
<dbReference type="PROSITE" id="PS50236">
    <property type="entry name" value="CHCR"/>
    <property type="match status" value="1"/>
</dbReference>
<dbReference type="PANTHER" id="PTHR23323:SF26">
    <property type="entry name" value="VACUOLAR PROTEIN SORTING-ASSOCIATED PROTEIN 18 HOMOLOG"/>
    <property type="match status" value="1"/>
</dbReference>
<dbReference type="GO" id="GO:0008270">
    <property type="term" value="F:zinc ion binding"/>
    <property type="evidence" value="ECO:0007669"/>
    <property type="project" value="UniProtKB-KW"/>
</dbReference>
<keyword evidence="4" id="KW-0862">Zinc</keyword>
<dbReference type="GO" id="GO:0006886">
    <property type="term" value="P:intracellular protein transport"/>
    <property type="evidence" value="ECO:0007669"/>
    <property type="project" value="UniProtKB-UniRule"/>
</dbReference>
<gene>
    <name evidence="8" type="ORF">OXX778_LOCUS9508</name>
</gene>
<dbReference type="EMBL" id="CAJNOC010001409">
    <property type="protein sequence ID" value="CAF0862447.1"/>
    <property type="molecule type" value="Genomic_DNA"/>
</dbReference>
<accession>A0A813WJR9</accession>
<dbReference type="Proteomes" id="UP000663879">
    <property type="component" value="Unassembled WGS sequence"/>
</dbReference>
<evidence type="ECO:0000259" key="7">
    <source>
        <dbReference type="Pfam" id="PF26148"/>
    </source>
</evidence>
<evidence type="ECO:0000313" key="9">
    <source>
        <dbReference type="Proteomes" id="UP000663879"/>
    </source>
</evidence>
<dbReference type="SUPFAM" id="SSF57850">
    <property type="entry name" value="RING/U-box"/>
    <property type="match status" value="1"/>
</dbReference>
<dbReference type="GO" id="GO:0048284">
    <property type="term" value="P:organelle fusion"/>
    <property type="evidence" value="ECO:0007669"/>
    <property type="project" value="TreeGrafter"/>
</dbReference>
<feature type="repeat" description="CHCR" evidence="5">
    <location>
        <begin position="9"/>
        <end position="173"/>
    </location>
</feature>
<keyword evidence="9" id="KW-1185">Reference proteome</keyword>
<feature type="non-terminal residue" evidence="8">
    <location>
        <position position="383"/>
    </location>
</feature>
<evidence type="ECO:0000313" key="8">
    <source>
        <dbReference type="EMBL" id="CAF0862447.1"/>
    </source>
</evidence>
<dbReference type="InterPro" id="IPR058919">
    <property type="entry name" value="Pep3/Vps18_RING_C"/>
</dbReference>
<dbReference type="Pfam" id="PF00637">
    <property type="entry name" value="Clathrin"/>
    <property type="match status" value="1"/>
</dbReference>
<dbReference type="InterPro" id="IPR011990">
    <property type="entry name" value="TPR-like_helical_dom_sf"/>
</dbReference>
<dbReference type="GO" id="GO:0008333">
    <property type="term" value="P:endosome to lysosome transport"/>
    <property type="evidence" value="ECO:0007669"/>
    <property type="project" value="TreeGrafter"/>
</dbReference>
<dbReference type="AlphaFoldDB" id="A0A813WJR9"/>
<evidence type="ECO:0000256" key="6">
    <source>
        <dbReference type="SAM" id="Coils"/>
    </source>
</evidence>
<dbReference type="SUPFAM" id="SSF48371">
    <property type="entry name" value="ARM repeat"/>
    <property type="match status" value="1"/>
</dbReference>
<dbReference type="PANTHER" id="PTHR23323">
    <property type="entry name" value="VACUOLAR PROTEIN SORTING-ASSOCIATED PROTEIN"/>
    <property type="match status" value="1"/>
</dbReference>
<evidence type="ECO:0000256" key="1">
    <source>
        <dbReference type="ARBA" id="ARBA00004492"/>
    </source>
</evidence>
<dbReference type="GO" id="GO:0006904">
    <property type="term" value="P:vesicle docking involved in exocytosis"/>
    <property type="evidence" value="ECO:0007669"/>
    <property type="project" value="TreeGrafter"/>
</dbReference>